<evidence type="ECO:0000313" key="1">
    <source>
        <dbReference type="EMBL" id="KOG70593.1"/>
    </source>
</evidence>
<protein>
    <submittedName>
        <fullName evidence="1">Glucose dehydrogenase</fullName>
    </submittedName>
</protein>
<dbReference type="Proteomes" id="UP000037020">
    <property type="component" value="Unassembled WGS sequence"/>
</dbReference>
<feature type="non-terminal residue" evidence="1">
    <location>
        <position position="1"/>
    </location>
</feature>
<dbReference type="EMBL" id="LGUT01003909">
    <property type="protein sequence ID" value="KOG70593.1"/>
    <property type="molecule type" value="Genomic_DNA"/>
</dbReference>
<comment type="caution">
    <text evidence="1">The sequence shown here is derived from an EMBL/GenBank/DDBJ whole genome shotgun (WGS) entry which is preliminary data.</text>
</comment>
<reference evidence="1 2" key="1">
    <citation type="submission" date="2015-07" db="EMBL/GenBank/DDBJ databases">
        <authorList>
            <person name="Ju K.-S."/>
            <person name="Doroghazi J.R."/>
            <person name="Metcalf W.W."/>
        </authorList>
    </citation>
    <scope>NUCLEOTIDE SEQUENCE [LARGE SCALE GENOMIC DNA]</scope>
    <source>
        <strain evidence="1 2">NRRL B-3589</strain>
    </source>
</reference>
<evidence type="ECO:0000313" key="2">
    <source>
        <dbReference type="Proteomes" id="UP000037020"/>
    </source>
</evidence>
<keyword evidence="2" id="KW-1185">Reference proteome</keyword>
<name>A0ABR5IU69_9ACTN</name>
<accession>A0ABR5IU69</accession>
<sequence>AALFAITDAGDPALMGGSSAGLGAFKAALHLLGVIDCPLTAPPQIPLPASAVKTVRQLLDEGGLT</sequence>
<dbReference type="InterPro" id="IPR013785">
    <property type="entry name" value="Aldolase_TIM"/>
</dbReference>
<organism evidence="1 2">
    <name type="scientific">Streptomyces varsoviensis</name>
    <dbReference type="NCBI Taxonomy" id="67373"/>
    <lineage>
        <taxon>Bacteria</taxon>
        <taxon>Bacillati</taxon>
        <taxon>Actinomycetota</taxon>
        <taxon>Actinomycetes</taxon>
        <taxon>Kitasatosporales</taxon>
        <taxon>Streptomycetaceae</taxon>
        <taxon>Streptomyces</taxon>
    </lineage>
</organism>
<gene>
    <name evidence="1" type="ORF">ADK38_40825</name>
</gene>
<dbReference type="Gene3D" id="3.20.20.70">
    <property type="entry name" value="Aldolase class I"/>
    <property type="match status" value="1"/>
</dbReference>
<proteinExistence type="predicted"/>